<dbReference type="PANTHER" id="PTHR24171">
    <property type="entry name" value="ANKYRIN REPEAT DOMAIN-CONTAINING PROTEIN 39-RELATED"/>
    <property type="match status" value="1"/>
</dbReference>
<dbReference type="RefSeq" id="WP_150695632.1">
    <property type="nucleotide sequence ID" value="NZ_CABPRZ010000002.1"/>
</dbReference>
<dbReference type="Proteomes" id="UP000414233">
    <property type="component" value="Unassembled WGS sequence"/>
</dbReference>
<dbReference type="PANTHER" id="PTHR24171:SF8">
    <property type="entry name" value="BRCA1-ASSOCIATED RING DOMAIN PROTEIN 1"/>
    <property type="match status" value="1"/>
</dbReference>
<dbReference type="OrthoDB" id="198309at2"/>
<feature type="repeat" description="ANK" evidence="3">
    <location>
        <begin position="92"/>
        <end position="120"/>
    </location>
</feature>
<dbReference type="AlphaFoldDB" id="A0A5E4SDK6"/>
<dbReference type="PROSITE" id="PS50088">
    <property type="entry name" value="ANK_REPEAT"/>
    <property type="match status" value="3"/>
</dbReference>
<keyword evidence="6" id="KW-1185">Reference proteome</keyword>
<dbReference type="SUPFAM" id="SSF48403">
    <property type="entry name" value="Ankyrin repeat"/>
    <property type="match status" value="1"/>
</dbReference>
<dbReference type="Pfam" id="PF12796">
    <property type="entry name" value="Ank_2"/>
    <property type="match status" value="2"/>
</dbReference>
<accession>A0A5E4SDK6</accession>
<keyword evidence="1" id="KW-0677">Repeat</keyword>
<name>A0A5E4SDK6_9BURK</name>
<feature type="signal peptide" evidence="4">
    <location>
        <begin position="1"/>
        <end position="23"/>
    </location>
</feature>
<feature type="repeat" description="ANK" evidence="3">
    <location>
        <begin position="122"/>
        <end position="154"/>
    </location>
</feature>
<evidence type="ECO:0000256" key="2">
    <source>
        <dbReference type="ARBA" id="ARBA00023043"/>
    </source>
</evidence>
<evidence type="ECO:0000256" key="3">
    <source>
        <dbReference type="PROSITE-ProRule" id="PRU00023"/>
    </source>
</evidence>
<evidence type="ECO:0000256" key="1">
    <source>
        <dbReference type="ARBA" id="ARBA00022737"/>
    </source>
</evidence>
<dbReference type="SMART" id="SM00248">
    <property type="entry name" value="ANK"/>
    <property type="match status" value="6"/>
</dbReference>
<feature type="repeat" description="ANK" evidence="3">
    <location>
        <begin position="155"/>
        <end position="187"/>
    </location>
</feature>
<dbReference type="Gene3D" id="1.25.40.20">
    <property type="entry name" value="Ankyrin repeat-containing domain"/>
    <property type="match status" value="2"/>
</dbReference>
<keyword evidence="2 3" id="KW-0040">ANK repeat</keyword>
<sequence length="220" mass="23574">MRNLPIRAWLMASVLFLTACASAATSRDALVKAVIFNDVKAVQSALTAGRDPNTLDAKGDPLLVIAMREKAVDVARLLINDPRTDLEATNKSGENAMMLAALQGLTPMVRLLIDHDAEVNKHGWAPLHYAATNGHDDVVQLLVDHSAYIDAESPNGTTPLMMAARGGHITTCKVLLDGGADVRLKNQLGMTAIDFAARANQKEIADGLRSRLEKMQAGAK</sequence>
<dbReference type="InterPro" id="IPR002110">
    <property type="entry name" value="Ankyrin_rpt"/>
</dbReference>
<reference evidence="5 6" key="1">
    <citation type="submission" date="2019-08" db="EMBL/GenBank/DDBJ databases">
        <authorList>
            <person name="Peeters C."/>
        </authorList>
    </citation>
    <scope>NUCLEOTIDE SEQUENCE [LARGE SCALE GENOMIC DNA]</scope>
    <source>
        <strain evidence="5 6">LMG 30175</strain>
    </source>
</reference>
<dbReference type="PROSITE" id="PS50297">
    <property type="entry name" value="ANK_REP_REGION"/>
    <property type="match status" value="3"/>
</dbReference>
<evidence type="ECO:0000256" key="4">
    <source>
        <dbReference type="SAM" id="SignalP"/>
    </source>
</evidence>
<gene>
    <name evidence="5" type="ORF">PTE30175_00686</name>
</gene>
<proteinExistence type="predicted"/>
<dbReference type="EMBL" id="CABPRZ010000002">
    <property type="protein sequence ID" value="VVD73355.1"/>
    <property type="molecule type" value="Genomic_DNA"/>
</dbReference>
<protein>
    <submittedName>
        <fullName evidence="5">Ankyrin</fullName>
    </submittedName>
</protein>
<organism evidence="5 6">
    <name type="scientific">Pandoraea terrae</name>
    <dbReference type="NCBI Taxonomy" id="1537710"/>
    <lineage>
        <taxon>Bacteria</taxon>
        <taxon>Pseudomonadati</taxon>
        <taxon>Pseudomonadota</taxon>
        <taxon>Betaproteobacteria</taxon>
        <taxon>Burkholderiales</taxon>
        <taxon>Burkholderiaceae</taxon>
        <taxon>Pandoraea</taxon>
    </lineage>
</organism>
<dbReference type="InterPro" id="IPR036770">
    <property type="entry name" value="Ankyrin_rpt-contain_sf"/>
</dbReference>
<evidence type="ECO:0000313" key="6">
    <source>
        <dbReference type="Proteomes" id="UP000414233"/>
    </source>
</evidence>
<evidence type="ECO:0000313" key="5">
    <source>
        <dbReference type="EMBL" id="VVD73355.1"/>
    </source>
</evidence>
<dbReference type="PROSITE" id="PS51257">
    <property type="entry name" value="PROKAR_LIPOPROTEIN"/>
    <property type="match status" value="1"/>
</dbReference>
<feature type="chain" id="PRO_5022987330" evidence="4">
    <location>
        <begin position="24"/>
        <end position="220"/>
    </location>
</feature>
<dbReference type="PRINTS" id="PR01415">
    <property type="entry name" value="ANKYRIN"/>
</dbReference>
<keyword evidence="4" id="KW-0732">Signal</keyword>